<feature type="signal peptide" evidence="1">
    <location>
        <begin position="1"/>
        <end position="23"/>
    </location>
</feature>
<sequence>MKKITKILLFTVLFALQMNVTFADRGVGKNKNNNKVVINIKTTNNFKSNLNFNLRNGMSYTGSLNTKNMVSTNTYSNTFITYQKGSSVYILPYKQKILVADVRQGYTGTKLIIKVN</sequence>
<name>A0ABV8QT41_9BACT</name>
<evidence type="ECO:0000256" key="1">
    <source>
        <dbReference type="SAM" id="SignalP"/>
    </source>
</evidence>
<feature type="chain" id="PRO_5046163300" evidence="1">
    <location>
        <begin position="24"/>
        <end position="116"/>
    </location>
</feature>
<accession>A0ABV8QT41</accession>
<organism evidence="2 3">
    <name type="scientific">Ferruginibacter yonginensis</name>
    <dbReference type="NCBI Taxonomy" id="1310416"/>
    <lineage>
        <taxon>Bacteria</taxon>
        <taxon>Pseudomonadati</taxon>
        <taxon>Bacteroidota</taxon>
        <taxon>Chitinophagia</taxon>
        <taxon>Chitinophagales</taxon>
        <taxon>Chitinophagaceae</taxon>
        <taxon>Ferruginibacter</taxon>
    </lineage>
</organism>
<gene>
    <name evidence="2" type="ORF">ACFOWM_04990</name>
</gene>
<evidence type="ECO:0000313" key="2">
    <source>
        <dbReference type="EMBL" id="MFC4262219.1"/>
    </source>
</evidence>
<reference evidence="3" key="1">
    <citation type="journal article" date="2019" name="Int. J. Syst. Evol. Microbiol.">
        <title>The Global Catalogue of Microorganisms (GCM) 10K type strain sequencing project: providing services to taxonomists for standard genome sequencing and annotation.</title>
        <authorList>
            <consortium name="The Broad Institute Genomics Platform"/>
            <consortium name="The Broad Institute Genome Sequencing Center for Infectious Disease"/>
            <person name="Wu L."/>
            <person name="Ma J."/>
        </authorList>
    </citation>
    <scope>NUCLEOTIDE SEQUENCE [LARGE SCALE GENOMIC DNA]</scope>
    <source>
        <strain evidence="3">CECT 8289</strain>
    </source>
</reference>
<protein>
    <submittedName>
        <fullName evidence="2">Uncharacterized protein</fullName>
    </submittedName>
</protein>
<keyword evidence="1" id="KW-0732">Signal</keyword>
<proteinExistence type="predicted"/>
<keyword evidence="3" id="KW-1185">Reference proteome</keyword>
<evidence type="ECO:0000313" key="3">
    <source>
        <dbReference type="Proteomes" id="UP001595907"/>
    </source>
</evidence>
<comment type="caution">
    <text evidence="2">The sequence shown here is derived from an EMBL/GenBank/DDBJ whole genome shotgun (WGS) entry which is preliminary data.</text>
</comment>
<dbReference type="EMBL" id="JBHSCZ010000001">
    <property type="protein sequence ID" value="MFC4262219.1"/>
    <property type="molecule type" value="Genomic_DNA"/>
</dbReference>
<dbReference type="RefSeq" id="WP_379707579.1">
    <property type="nucleotide sequence ID" value="NZ_JBHSCZ010000001.1"/>
</dbReference>
<dbReference type="Proteomes" id="UP001595907">
    <property type="component" value="Unassembled WGS sequence"/>
</dbReference>